<evidence type="ECO:0000259" key="3">
    <source>
        <dbReference type="PROSITE" id="PS50003"/>
    </source>
</evidence>
<dbReference type="Pfam" id="PF00169">
    <property type="entry name" value="PH"/>
    <property type="match status" value="1"/>
</dbReference>
<dbReference type="GO" id="GO:0005737">
    <property type="term" value="C:cytoplasm"/>
    <property type="evidence" value="ECO:0007669"/>
    <property type="project" value="TreeGrafter"/>
</dbReference>
<evidence type="ECO:0000256" key="1">
    <source>
        <dbReference type="ARBA" id="ARBA00022801"/>
    </source>
</evidence>
<accession>A0A7J7JKY8</accession>
<dbReference type="AlphaFoldDB" id="A0A7J7JKY8"/>
<organism evidence="4 5">
    <name type="scientific">Bugula neritina</name>
    <name type="common">Brown bryozoan</name>
    <name type="synonym">Sertularia neritina</name>
    <dbReference type="NCBI Taxonomy" id="10212"/>
    <lineage>
        <taxon>Eukaryota</taxon>
        <taxon>Metazoa</taxon>
        <taxon>Spiralia</taxon>
        <taxon>Lophotrochozoa</taxon>
        <taxon>Bryozoa</taxon>
        <taxon>Gymnolaemata</taxon>
        <taxon>Cheilostomatida</taxon>
        <taxon>Flustrina</taxon>
        <taxon>Buguloidea</taxon>
        <taxon>Bugulidae</taxon>
        <taxon>Bugula</taxon>
    </lineage>
</organism>
<dbReference type="PANTHER" id="PTHR12187">
    <property type="entry name" value="AGAP000124-PA"/>
    <property type="match status" value="1"/>
</dbReference>
<protein>
    <submittedName>
        <fullName evidence="4">INPP4A</fullName>
    </submittedName>
</protein>
<dbReference type="InterPro" id="IPR011993">
    <property type="entry name" value="PH-like_dom_sf"/>
</dbReference>
<gene>
    <name evidence="4" type="ORF">EB796_014695</name>
</gene>
<keyword evidence="5" id="KW-1185">Reference proteome</keyword>
<evidence type="ECO:0000313" key="4">
    <source>
        <dbReference type="EMBL" id="KAF6027012.1"/>
    </source>
</evidence>
<dbReference type="GO" id="GO:0016316">
    <property type="term" value="F:phosphatidylinositol-3,4-bisphosphate 4-phosphatase activity"/>
    <property type="evidence" value="ECO:0007669"/>
    <property type="project" value="InterPro"/>
</dbReference>
<dbReference type="Proteomes" id="UP000593567">
    <property type="component" value="Unassembled WGS sequence"/>
</dbReference>
<feature type="domain" description="PH" evidence="3">
    <location>
        <begin position="18"/>
        <end position="124"/>
    </location>
</feature>
<dbReference type="OrthoDB" id="159395at2759"/>
<comment type="caution">
    <text evidence="4">The sequence shown here is derived from an EMBL/GenBank/DDBJ whole genome shotgun (WGS) entry which is preliminary data.</text>
</comment>
<dbReference type="SUPFAM" id="SSF50729">
    <property type="entry name" value="PH domain-like"/>
    <property type="match status" value="1"/>
</dbReference>
<dbReference type="SMART" id="SM00233">
    <property type="entry name" value="PH"/>
    <property type="match status" value="1"/>
</dbReference>
<proteinExistence type="predicted"/>
<dbReference type="InterPro" id="IPR039034">
    <property type="entry name" value="INPP4"/>
</dbReference>
<dbReference type="PROSITE" id="PS50003">
    <property type="entry name" value="PH_DOMAIN"/>
    <property type="match status" value="1"/>
</dbReference>
<dbReference type="InterPro" id="IPR001849">
    <property type="entry name" value="PH_domain"/>
</dbReference>
<reference evidence="4" key="1">
    <citation type="submission" date="2020-06" db="EMBL/GenBank/DDBJ databases">
        <title>Draft genome of Bugula neritina, a colonial animal packing powerful symbionts and potential medicines.</title>
        <authorList>
            <person name="Rayko M."/>
        </authorList>
    </citation>
    <scope>NUCLEOTIDE SEQUENCE [LARGE SCALE GENOMIC DNA]</scope>
    <source>
        <strain evidence="4">Kwan_BN1</strain>
    </source>
</reference>
<keyword evidence="2" id="KW-0443">Lipid metabolism</keyword>
<evidence type="ECO:0000256" key="2">
    <source>
        <dbReference type="ARBA" id="ARBA00023098"/>
    </source>
</evidence>
<sequence>MHFNDEELALTAVSVSQDFSKEGILFTKPYKKSQKKSKSTKGYVERWCRLKGNLLFCMKGKDRTSGACGVIVLERCSIELDADEIDSLFSFVIGQGGSEELIHLGCKTETERDEWISALHTASYECMKLQLENLREQITLKTGRDPVTSPQTQNVSENEAPFVEMCLSCSQLRSSGDSRPNCMMDILSLDPPNTHWNLIGQTEIVEQSHNPLFMKTIGISDAGRSSKTRMKLVVYDVTELVTRTRTHIGQAVFLLEELLSCMKLTFPIVSPDRSQVGSVNIMSWATATPDSSLTSRASTELLNSTAKDDSASPHWNGEKTYRTKKKDQLKFLFCNTICKVFRFPTINKHKLSVCEIMAESRLTFVFPVTIMRFSCKIQSMEGQISLPGIGAHKV</sequence>
<dbReference type="Gene3D" id="2.30.29.30">
    <property type="entry name" value="Pleckstrin-homology domain (PH domain)/Phosphotyrosine-binding domain (PTB)"/>
    <property type="match status" value="1"/>
</dbReference>
<name>A0A7J7JKY8_BUGNE</name>
<dbReference type="PANTHER" id="PTHR12187:SF11">
    <property type="entry name" value="PHOSPHATIDYLINOSITOL-3,4-BISPHOSPHATE 4-PHOSPHATASE"/>
    <property type="match status" value="1"/>
</dbReference>
<evidence type="ECO:0000313" key="5">
    <source>
        <dbReference type="Proteomes" id="UP000593567"/>
    </source>
</evidence>
<keyword evidence="1" id="KW-0378">Hydrolase</keyword>
<dbReference type="EMBL" id="VXIV02002164">
    <property type="protein sequence ID" value="KAF6027012.1"/>
    <property type="molecule type" value="Genomic_DNA"/>
</dbReference>